<dbReference type="AlphaFoldDB" id="A0A418PZE5"/>
<dbReference type="RefSeq" id="WP_119532995.1">
    <property type="nucleotide sequence ID" value="NZ_QXTF01000002.1"/>
</dbReference>
<dbReference type="PANTHER" id="PTHR34473:SF2">
    <property type="entry name" value="UPF0699 TRANSMEMBRANE PROTEIN YDBT"/>
    <property type="match status" value="1"/>
</dbReference>
<feature type="domain" description="YdbS-like PH" evidence="2">
    <location>
        <begin position="74"/>
        <end position="156"/>
    </location>
</feature>
<evidence type="ECO:0000313" key="4">
    <source>
        <dbReference type="Proteomes" id="UP000285023"/>
    </source>
</evidence>
<accession>A0A418PZE5</accession>
<keyword evidence="1" id="KW-0812">Transmembrane</keyword>
<feature type="transmembrane region" description="Helical" evidence="1">
    <location>
        <begin position="403"/>
        <end position="423"/>
    </location>
</feature>
<feature type="transmembrane region" description="Helical" evidence="1">
    <location>
        <begin position="371"/>
        <end position="391"/>
    </location>
</feature>
<feature type="transmembrane region" description="Helical" evidence="1">
    <location>
        <begin position="185"/>
        <end position="204"/>
    </location>
</feature>
<evidence type="ECO:0000313" key="3">
    <source>
        <dbReference type="EMBL" id="RIX29107.1"/>
    </source>
</evidence>
<dbReference type="Proteomes" id="UP000285023">
    <property type="component" value="Unassembled WGS sequence"/>
</dbReference>
<dbReference type="PANTHER" id="PTHR34473">
    <property type="entry name" value="UPF0699 TRANSMEMBRANE PROTEIN YDBS"/>
    <property type="match status" value="1"/>
</dbReference>
<protein>
    <recommendedName>
        <fullName evidence="2">YdbS-like PH domain-containing protein</fullName>
    </recommendedName>
</protein>
<dbReference type="OrthoDB" id="8481729at2"/>
<feature type="transmembrane region" description="Helical" evidence="1">
    <location>
        <begin position="52"/>
        <end position="72"/>
    </location>
</feature>
<evidence type="ECO:0000256" key="1">
    <source>
        <dbReference type="SAM" id="Phobius"/>
    </source>
</evidence>
<keyword evidence="1" id="KW-1133">Transmembrane helix</keyword>
<keyword evidence="1" id="KW-0472">Membrane</keyword>
<gene>
    <name evidence="3" type="ORF">D3M59_07235</name>
</gene>
<comment type="caution">
    <text evidence="3">The sequence shown here is derived from an EMBL/GenBank/DDBJ whole genome shotgun (WGS) entry which is preliminary data.</text>
</comment>
<evidence type="ECO:0000259" key="2">
    <source>
        <dbReference type="Pfam" id="PF03703"/>
    </source>
</evidence>
<organism evidence="3 4">
    <name type="scientific">Sphingomonas edaphi</name>
    <dbReference type="NCBI Taxonomy" id="2315689"/>
    <lineage>
        <taxon>Bacteria</taxon>
        <taxon>Pseudomonadati</taxon>
        <taxon>Pseudomonadota</taxon>
        <taxon>Alphaproteobacteria</taxon>
        <taxon>Sphingomonadales</taxon>
        <taxon>Sphingomonadaceae</taxon>
        <taxon>Sphingomonas</taxon>
    </lineage>
</organism>
<dbReference type="InterPro" id="IPR005182">
    <property type="entry name" value="YdbS-like_PH"/>
</dbReference>
<keyword evidence="4" id="KW-1185">Reference proteome</keyword>
<reference evidence="3 4" key="1">
    <citation type="submission" date="2018-09" db="EMBL/GenBank/DDBJ databases">
        <title>Sphingomonas sp. DAC4.</title>
        <authorList>
            <person name="Seo T."/>
        </authorList>
    </citation>
    <scope>NUCLEOTIDE SEQUENCE [LARGE SCALE GENOMIC DNA]</scope>
    <source>
        <strain evidence="3 4">DAC4</strain>
    </source>
</reference>
<proteinExistence type="predicted"/>
<feature type="transmembrane region" description="Helical" evidence="1">
    <location>
        <begin position="241"/>
        <end position="265"/>
    </location>
</feature>
<dbReference type="EMBL" id="QXTF01000002">
    <property type="protein sequence ID" value="RIX29107.1"/>
    <property type="molecule type" value="Genomic_DNA"/>
</dbReference>
<name>A0A418PZE5_9SPHN</name>
<dbReference type="Pfam" id="PF03703">
    <property type="entry name" value="bPH_2"/>
    <property type="match status" value="2"/>
</dbReference>
<sequence length="507" mass="55334">MTQATTIPMDKTVLGPAERLHPLYLITGLPQSLRGAWGLLAGSVLLASQDKWLIAVLMVAGFVVVSIGSLLIRWLKLEYRVGAHEIRIDSGWLNRTSRAIPFDRVTDVDLEQGPLHRLFGLARVRLETGASAGAKGEDGVLHTIALARAETLREHIRARRTGITDPQISAEGEPAPLFAMDNRRVAFAGAFNFSLAVIAGLFGVTQTMGDVIGFDPFRRVFWADLLERSEPLQRLVMAHQIVAFIGGSIMLLLLGVGTGLVRTFLREYRFRLDRTETGLRRRRGLLTLTDVTIPARRVQAAILATGPVRKYFGWRVLKLQSLAMDGGNGDHVVAPFATEQEAAAILGTVLGPIAPASGNWRPVSSAFVSSLAWLLIPAALVAVLLGMFSIQFAELSGSDAAPLAGPVIIWILGAASAVAFRWLSWRQTRFALDDRNLFVETGWWRHRRNILPVGKIQSVDIAENFWSRLFGVCTLRLGVAGGGGFSDHHIPALARDEATSLRAQLLS</sequence>
<feature type="domain" description="YdbS-like PH" evidence="2">
    <location>
        <begin position="425"/>
        <end position="505"/>
    </location>
</feature>